<feature type="compositionally biased region" description="Polar residues" evidence="8">
    <location>
        <begin position="71"/>
        <end position="84"/>
    </location>
</feature>
<dbReference type="AlphaFoldDB" id="A0A7I5E5Z2"/>
<sequence length="1258" mass="139671">MDGSPSSKDGRTVILNHNGLEDEEEHDVMDSGSEDEESPPQLVFTDGSCSDSQLSQDSVENYPYPCKGNEEQTTSSSQDCSSKGQGAPEECLADVSMTQADTIQRLGADVDGENFGFGVAAIDKDPVFVAEPSTSLCPGLQKDPVFVAEPSTSLSPGLDREEVDMEVSSGDEAEEPRSSDNFQSRYEEKRRIEENIQALMKEFERKRLEEKARKAKKAAAASLEQTLSNVVSTTSEVSSEAGPTVSMNSEQNSTVRSSGHIIRGPSTPSDSPTMAESGDGLPQGSSVDQLSLGGSEKEETCCELPSSSVEVPPVPAYEEIDQCIYKVDYKKKAISLMCFCRVNNLDCSDSRCDNRAMFTECPKNCLGKGKDCGNRRFAKREYAAVQAFYTGPNKGFGVQAVAPIKKGQFIIEYVGEVVSSEEFAKRLRRYGRDPSHTHHYMFEIGSMIIDATKKGNCSRFMNHSCEPNAVCEKWYVPRTPCAIDRIGFFAKRDIELGEEITFDYQFENYGREAQRCFCGAASCTGWIGKPPEMMEDDTVDEEVDSPSDETEESDDEDIKLSERVVIRRKKAYRYSSRDNVTVEDVEKRLAKALGTGCRNKTHVLGWIKLMAEMSLIKFENGIVQSMCRIVEAISSVDTSLQHIFVANGLPSIFKSWLRTSNPQCLTREDLELKHCIIRTLLALQSCAEAINARAPDLLTIVTDIVVMPTPDILSVRDAMDFIICQLSNKDQPVEANRFHESLELKFERVRNAAIRLQSVLQQHVNYRIPKKKTNALTVTSTAGGQVLADGSGAQESIYQNRDRGLSTGSGLNVGVGNGRPRLRVSRWSADYRPVKRFRSSSREGNEECVIRCKIGPTVTQTTIESSSHKRHRTAIDDPPIIVTKVLPNWPRPAVTATIPPPPPANILSPAPIVVPPPPPPPPAIAAVYPPTVPYYDYGPYAGLPVPSVSGYQATYDYSRFPSEDFDPEEYRKYYQSCDVSLLQSRLQILLKEVSILQSLLDQKTTEATVQKKAESPIAPATPLPPTPKTPPPPPHKEYMWRKAVDEDGAKYYYHKETRESVWELPDGEESDPGERTPTRMPDTSGCGNDPESDSVELSKNHDGLLSRWSAICSPQVSTSNTAQGSTPTPVLPVQTNAINGTPKAIEKKRDRDKRVWEKFGSDADRKRAKKLMCEIEKVVGPIIVRHIGHRDDATKKRQDWIIKQVSKEMLKRESERVDFNFTLTGKGAKRVTDYADAFIQRKCAKEPKDLWKGYDGSP</sequence>
<dbReference type="GO" id="GO:0016279">
    <property type="term" value="F:protein-lysine N-methyltransferase activity"/>
    <property type="evidence" value="ECO:0007669"/>
    <property type="project" value="UniProtKB-ARBA"/>
</dbReference>
<dbReference type="SUPFAM" id="SSF51045">
    <property type="entry name" value="WW domain"/>
    <property type="match status" value="1"/>
</dbReference>
<evidence type="ECO:0000256" key="8">
    <source>
        <dbReference type="SAM" id="MobiDB-lite"/>
    </source>
</evidence>
<keyword evidence="5" id="KW-0808">Transferase</keyword>
<evidence type="ECO:0000256" key="5">
    <source>
        <dbReference type="ARBA" id="ARBA00022679"/>
    </source>
</evidence>
<comment type="subcellular location">
    <subcellularLocation>
        <location evidence="2">Chromosome</location>
    </subcellularLocation>
    <subcellularLocation>
        <location evidence="1">Nucleus</location>
    </subcellularLocation>
</comment>
<feature type="region of interest" description="Disordered" evidence="8">
    <location>
        <begin position="1"/>
        <end position="89"/>
    </location>
</feature>
<keyword evidence="7" id="KW-0539">Nucleus</keyword>
<feature type="domain" description="WW" evidence="9">
    <location>
        <begin position="1040"/>
        <end position="1067"/>
    </location>
</feature>
<dbReference type="PROSITE" id="PS50280">
    <property type="entry name" value="SET"/>
    <property type="match status" value="1"/>
</dbReference>
<feature type="domain" description="AWS" evidence="12">
    <location>
        <begin position="333"/>
        <end position="381"/>
    </location>
</feature>
<dbReference type="PROSITE" id="PS50868">
    <property type="entry name" value="POST_SET"/>
    <property type="match status" value="1"/>
</dbReference>
<dbReference type="InterPro" id="IPR050777">
    <property type="entry name" value="SET2_Histone-Lys_MeTrsfase"/>
</dbReference>
<dbReference type="WBParaSite" id="HCON_00019650-00001">
    <property type="protein sequence ID" value="HCON_00019650-00001"/>
    <property type="gene ID" value="HCON_00019650"/>
</dbReference>
<feature type="region of interest" description="Disordered" evidence="8">
    <location>
        <begin position="1062"/>
        <end position="1097"/>
    </location>
</feature>
<dbReference type="PROSITE" id="PS50020">
    <property type="entry name" value="WW_DOMAIN_2"/>
    <property type="match status" value="1"/>
</dbReference>
<dbReference type="InterPro" id="IPR001214">
    <property type="entry name" value="SET_dom"/>
</dbReference>
<dbReference type="OrthoDB" id="5838894at2759"/>
<evidence type="ECO:0000256" key="4">
    <source>
        <dbReference type="ARBA" id="ARBA00022603"/>
    </source>
</evidence>
<dbReference type="SUPFAM" id="SSF82199">
    <property type="entry name" value="SET domain"/>
    <property type="match status" value="1"/>
</dbReference>
<dbReference type="Gene3D" id="2.20.70.10">
    <property type="match status" value="1"/>
</dbReference>
<dbReference type="SMART" id="SM00317">
    <property type="entry name" value="SET"/>
    <property type="match status" value="1"/>
</dbReference>
<dbReference type="InterPro" id="IPR001202">
    <property type="entry name" value="WW_dom"/>
</dbReference>
<evidence type="ECO:0000313" key="13">
    <source>
        <dbReference type="Proteomes" id="UP000025227"/>
    </source>
</evidence>
<dbReference type="InterPro" id="IPR036020">
    <property type="entry name" value="WW_dom_sf"/>
</dbReference>
<evidence type="ECO:0000256" key="7">
    <source>
        <dbReference type="ARBA" id="ARBA00023242"/>
    </source>
</evidence>
<feature type="compositionally biased region" description="Polar residues" evidence="8">
    <location>
        <begin position="47"/>
        <end position="59"/>
    </location>
</feature>
<organism evidence="13 14">
    <name type="scientific">Haemonchus contortus</name>
    <name type="common">Barber pole worm</name>
    <dbReference type="NCBI Taxonomy" id="6289"/>
    <lineage>
        <taxon>Eukaryota</taxon>
        <taxon>Metazoa</taxon>
        <taxon>Ecdysozoa</taxon>
        <taxon>Nematoda</taxon>
        <taxon>Chromadorea</taxon>
        <taxon>Rhabditida</taxon>
        <taxon>Rhabditina</taxon>
        <taxon>Rhabditomorpha</taxon>
        <taxon>Strongyloidea</taxon>
        <taxon>Trichostrongylidae</taxon>
        <taxon>Haemonchus</taxon>
    </lineage>
</organism>
<evidence type="ECO:0000256" key="3">
    <source>
        <dbReference type="ARBA" id="ARBA00022454"/>
    </source>
</evidence>
<dbReference type="InterPro" id="IPR006560">
    <property type="entry name" value="AWS_dom"/>
</dbReference>
<feature type="region of interest" description="Disordered" evidence="8">
    <location>
        <begin position="148"/>
        <end position="189"/>
    </location>
</feature>
<feature type="compositionally biased region" description="Polar residues" evidence="8">
    <location>
        <begin position="245"/>
        <end position="257"/>
    </location>
</feature>
<dbReference type="CDD" id="cd00201">
    <property type="entry name" value="WW"/>
    <property type="match status" value="1"/>
</dbReference>
<dbReference type="PROSITE" id="PS51215">
    <property type="entry name" value="AWS"/>
    <property type="match status" value="1"/>
</dbReference>
<evidence type="ECO:0000259" key="11">
    <source>
        <dbReference type="PROSITE" id="PS50868"/>
    </source>
</evidence>
<feature type="compositionally biased region" description="Acidic residues" evidence="8">
    <location>
        <begin position="21"/>
        <end position="38"/>
    </location>
</feature>
<feature type="region of interest" description="Disordered" evidence="8">
    <location>
        <begin position="537"/>
        <end position="557"/>
    </location>
</feature>
<protein>
    <submittedName>
        <fullName evidence="14">SET domain bifurcated histone lysine methyltransferase 2</fullName>
    </submittedName>
</protein>
<dbReference type="PANTHER" id="PTHR22884">
    <property type="entry name" value="SET DOMAIN PROTEINS"/>
    <property type="match status" value="1"/>
</dbReference>
<keyword evidence="4" id="KW-0489">Methyltransferase</keyword>
<dbReference type="OMA" id="HKEYMWR"/>
<feature type="domain" description="Post-SET" evidence="11">
    <location>
        <begin position="512"/>
        <end position="528"/>
    </location>
</feature>
<dbReference type="SMART" id="SM00570">
    <property type="entry name" value="AWS"/>
    <property type="match status" value="1"/>
</dbReference>
<accession>A0A7I5E5Z2</accession>
<reference evidence="14" key="1">
    <citation type="submission" date="2020-12" db="UniProtKB">
        <authorList>
            <consortium name="WormBaseParasite"/>
        </authorList>
    </citation>
    <scope>IDENTIFICATION</scope>
    <source>
        <strain evidence="14">MHco3</strain>
    </source>
</reference>
<keyword evidence="13" id="KW-1185">Reference proteome</keyword>
<evidence type="ECO:0000259" key="9">
    <source>
        <dbReference type="PROSITE" id="PS50020"/>
    </source>
</evidence>
<dbReference type="InterPro" id="IPR003616">
    <property type="entry name" value="Post-SET_dom"/>
</dbReference>
<keyword evidence="3" id="KW-0158">Chromosome</keyword>
<dbReference type="GO" id="GO:0032259">
    <property type="term" value="P:methylation"/>
    <property type="evidence" value="ECO:0007669"/>
    <property type="project" value="UniProtKB-KW"/>
</dbReference>
<feature type="compositionally biased region" description="Acidic residues" evidence="8">
    <location>
        <begin position="161"/>
        <end position="174"/>
    </location>
</feature>
<dbReference type="Pfam" id="PF00397">
    <property type="entry name" value="WW"/>
    <property type="match status" value="1"/>
</dbReference>
<dbReference type="Proteomes" id="UP000025227">
    <property type="component" value="Unplaced"/>
</dbReference>
<evidence type="ECO:0000259" key="10">
    <source>
        <dbReference type="PROSITE" id="PS50280"/>
    </source>
</evidence>
<evidence type="ECO:0000256" key="1">
    <source>
        <dbReference type="ARBA" id="ARBA00004123"/>
    </source>
</evidence>
<dbReference type="SMART" id="SM00456">
    <property type="entry name" value="WW"/>
    <property type="match status" value="1"/>
</dbReference>
<dbReference type="SMART" id="SM00508">
    <property type="entry name" value="PostSET"/>
    <property type="match status" value="1"/>
</dbReference>
<dbReference type="GO" id="GO:0140938">
    <property type="term" value="F:histone H3 methyltransferase activity"/>
    <property type="evidence" value="ECO:0007669"/>
    <property type="project" value="UniProtKB-ARBA"/>
</dbReference>
<feature type="compositionally biased region" description="Pro residues" evidence="8">
    <location>
        <begin position="1019"/>
        <end position="1033"/>
    </location>
</feature>
<evidence type="ECO:0000256" key="2">
    <source>
        <dbReference type="ARBA" id="ARBA00004286"/>
    </source>
</evidence>
<name>A0A7I5E5Z2_HAECO</name>
<dbReference type="Pfam" id="PF00856">
    <property type="entry name" value="SET"/>
    <property type="match status" value="1"/>
</dbReference>
<feature type="region of interest" description="Disordered" evidence="8">
    <location>
        <begin position="221"/>
        <end position="291"/>
    </location>
</feature>
<feature type="domain" description="SET" evidence="10">
    <location>
        <begin position="383"/>
        <end position="505"/>
    </location>
</feature>
<evidence type="ECO:0000256" key="6">
    <source>
        <dbReference type="ARBA" id="ARBA00022691"/>
    </source>
</evidence>
<dbReference type="GO" id="GO:0005694">
    <property type="term" value="C:chromosome"/>
    <property type="evidence" value="ECO:0007669"/>
    <property type="project" value="UniProtKB-SubCell"/>
</dbReference>
<dbReference type="InterPro" id="IPR046341">
    <property type="entry name" value="SET_dom_sf"/>
</dbReference>
<dbReference type="GO" id="GO:0005634">
    <property type="term" value="C:nucleus"/>
    <property type="evidence" value="ECO:0007669"/>
    <property type="project" value="UniProtKB-SubCell"/>
</dbReference>
<feature type="compositionally biased region" description="Low complexity" evidence="8">
    <location>
        <begin position="230"/>
        <end position="240"/>
    </location>
</feature>
<feature type="region of interest" description="Disordered" evidence="8">
    <location>
        <begin position="1010"/>
        <end position="1035"/>
    </location>
</feature>
<evidence type="ECO:0000259" key="12">
    <source>
        <dbReference type="PROSITE" id="PS51215"/>
    </source>
</evidence>
<proteinExistence type="predicted"/>
<dbReference type="Gene3D" id="2.170.270.10">
    <property type="entry name" value="SET domain"/>
    <property type="match status" value="1"/>
</dbReference>
<keyword evidence="6" id="KW-0949">S-adenosyl-L-methionine</keyword>
<evidence type="ECO:0000313" key="14">
    <source>
        <dbReference type="WBParaSite" id="HCON_00019650-00001"/>
    </source>
</evidence>